<evidence type="ECO:0000256" key="2">
    <source>
        <dbReference type="ARBA" id="ARBA00022679"/>
    </source>
</evidence>
<dbReference type="Pfam" id="PF00370">
    <property type="entry name" value="FGGY_N"/>
    <property type="match status" value="1"/>
</dbReference>
<dbReference type="InterPro" id="IPR043129">
    <property type="entry name" value="ATPase_NBD"/>
</dbReference>
<evidence type="ECO:0000256" key="3">
    <source>
        <dbReference type="ARBA" id="ARBA00022777"/>
    </source>
</evidence>
<feature type="domain" description="Carbohydrate kinase FGGY N-terminal" evidence="4">
    <location>
        <begin position="12"/>
        <end position="264"/>
    </location>
</feature>
<evidence type="ECO:0000256" key="1">
    <source>
        <dbReference type="ARBA" id="ARBA00009156"/>
    </source>
</evidence>
<reference evidence="5" key="1">
    <citation type="journal article" date="2011" name="PLoS Biol.">
        <title>Gene gain and loss during evolution of obligate parasitism in the white rust pathogen of Arabidopsis thaliana.</title>
        <authorList>
            <person name="Kemen E."/>
            <person name="Gardiner A."/>
            <person name="Schultz-Larsen T."/>
            <person name="Kemen A.C."/>
            <person name="Balmuth A.L."/>
            <person name="Robert-Seilaniantz A."/>
            <person name="Bailey K."/>
            <person name="Holub E."/>
            <person name="Studholme D.J."/>
            <person name="Maclean D."/>
            <person name="Jones J.D."/>
        </authorList>
    </citation>
    <scope>NUCLEOTIDE SEQUENCE</scope>
</reference>
<sequence>MRGIMECLRRNVLGIDIGTSSLKFLVTEPLDGGSRIVASVTRSYGLKSHGKQSVSLILKTFFEGLEAIAEELALVTEICVCGQMHGIVWWCSRDLLEAAKRLYRNGCGDHWPWSDLITWEDQRCSEAFLRECNSYCDDECDQLSKLASGYGIASFAHVVKSQPDFMSMYNYDTCGTIMDLMTSLLCGHDTPKQTCIDTMNATSWGPFDSGQMRWNAKFLNALQIPHNVLPRVRKHGDVAGKTVEAFGLPADARVLVGMGDHPCSVVAAAYSPTGRTFLPNVTTVNFGTSGQVALILSETQISAMKTDVSGGFEVRPFFHNQWIGVAASLSGGNVLAWFLAQVNAWKEDLNSEKPITMSELIALGMGRKRTTLTCSPTIFGERFASGLHGSFSNIRADNFGIGDMMAALCRGLVDNLVRMIPQSLRELALSQTIIGTGNGLIRNELLRFYLMGSLTHPDNLQIVDEALEDRFTAVFGATLVTRLEAPTSSV</sequence>
<gene>
    <name evidence="5" type="primary">AlNc14C262G9828</name>
    <name evidence="5" type="ORF">ALNC14_109930</name>
</gene>
<proteinExistence type="inferred from homology"/>
<dbReference type="Gene3D" id="3.30.420.40">
    <property type="match status" value="2"/>
</dbReference>
<evidence type="ECO:0000259" key="4">
    <source>
        <dbReference type="Pfam" id="PF00370"/>
    </source>
</evidence>
<accession>F0WU05</accession>
<organism evidence="5">
    <name type="scientific">Albugo laibachii Nc14</name>
    <dbReference type="NCBI Taxonomy" id="890382"/>
    <lineage>
        <taxon>Eukaryota</taxon>
        <taxon>Sar</taxon>
        <taxon>Stramenopiles</taxon>
        <taxon>Oomycota</taxon>
        <taxon>Peronosporomycetes</taxon>
        <taxon>Albuginales</taxon>
        <taxon>Albuginaceae</taxon>
        <taxon>Albugo</taxon>
    </lineage>
</organism>
<dbReference type="EMBL" id="FR824307">
    <property type="protein sequence ID" value="CCA24849.1"/>
    <property type="molecule type" value="Genomic_DNA"/>
</dbReference>
<dbReference type="GO" id="GO:0050277">
    <property type="term" value="F:sedoheptulokinase activity"/>
    <property type="evidence" value="ECO:0007669"/>
    <property type="project" value="TreeGrafter"/>
</dbReference>
<dbReference type="AlphaFoldDB" id="F0WU05"/>
<dbReference type="GO" id="GO:0006071">
    <property type="term" value="P:glycerol metabolic process"/>
    <property type="evidence" value="ECO:0007669"/>
    <property type="project" value="TreeGrafter"/>
</dbReference>
<dbReference type="InterPro" id="IPR018484">
    <property type="entry name" value="FGGY_N"/>
</dbReference>
<dbReference type="GO" id="GO:0005829">
    <property type="term" value="C:cytosol"/>
    <property type="evidence" value="ECO:0007669"/>
    <property type="project" value="TreeGrafter"/>
</dbReference>
<keyword evidence="3 5" id="KW-0418">Kinase</keyword>
<keyword evidence="2" id="KW-0808">Transferase</keyword>
<name>F0WU05_9STRA</name>
<dbReference type="PANTHER" id="PTHR10196:SF67">
    <property type="entry name" value="SEDOHEPTULOKINASE"/>
    <property type="match status" value="1"/>
</dbReference>
<dbReference type="SUPFAM" id="SSF53067">
    <property type="entry name" value="Actin-like ATPase domain"/>
    <property type="match status" value="1"/>
</dbReference>
<comment type="similarity">
    <text evidence="1">Belongs to the FGGY kinase family.</text>
</comment>
<protein>
    <submittedName>
        <fullName evidence="5">Sedoheptulokinase putative</fullName>
    </submittedName>
</protein>
<dbReference type="PANTHER" id="PTHR10196">
    <property type="entry name" value="SUGAR KINASE"/>
    <property type="match status" value="1"/>
</dbReference>
<evidence type="ECO:0000313" key="5">
    <source>
        <dbReference type="EMBL" id="CCA24849.1"/>
    </source>
</evidence>
<dbReference type="HOGENOM" id="CLU_021676_3_0_1"/>
<reference evidence="5" key="2">
    <citation type="submission" date="2011-02" db="EMBL/GenBank/DDBJ databases">
        <authorList>
            <person name="MacLean D."/>
        </authorList>
    </citation>
    <scope>NUCLEOTIDE SEQUENCE</scope>
</reference>
<dbReference type="CDD" id="cd07777">
    <property type="entry name" value="ASKHA_NBD_FGGY_SHK"/>
    <property type="match status" value="1"/>
</dbReference>